<evidence type="ECO:0000313" key="2">
    <source>
        <dbReference type="EMBL" id="CAD8081399.1"/>
    </source>
</evidence>
<feature type="domain" description="Peptide chain release factor" evidence="1">
    <location>
        <begin position="87"/>
        <end position="123"/>
    </location>
</feature>
<dbReference type="AlphaFoldDB" id="A0A8S1MPA5"/>
<dbReference type="GO" id="GO:0006415">
    <property type="term" value="P:translational termination"/>
    <property type="evidence" value="ECO:0007669"/>
    <property type="project" value="InterPro"/>
</dbReference>
<dbReference type="EMBL" id="CAJJDN010000042">
    <property type="protein sequence ID" value="CAD8081399.1"/>
    <property type="molecule type" value="Genomic_DNA"/>
</dbReference>
<protein>
    <recommendedName>
        <fullName evidence="1">Peptide chain release factor domain-containing protein</fullName>
    </recommendedName>
</protein>
<organism evidence="2 3">
    <name type="scientific">Paramecium sonneborni</name>
    <dbReference type="NCBI Taxonomy" id="65129"/>
    <lineage>
        <taxon>Eukaryota</taxon>
        <taxon>Sar</taxon>
        <taxon>Alveolata</taxon>
        <taxon>Ciliophora</taxon>
        <taxon>Intramacronucleata</taxon>
        <taxon>Oligohymenophorea</taxon>
        <taxon>Peniculida</taxon>
        <taxon>Parameciidae</taxon>
        <taxon>Paramecium</taxon>
    </lineage>
</organism>
<evidence type="ECO:0000259" key="1">
    <source>
        <dbReference type="Pfam" id="PF03462"/>
    </source>
</evidence>
<dbReference type="Proteomes" id="UP000692954">
    <property type="component" value="Unassembled WGS sequence"/>
</dbReference>
<sequence>MTFIKYHFFYSSNQNHHFNQKFFCKLILILNTQQNTTQFHQTTRYLRLEIEWMKRKLLQMILNYLKCINCMHKLKFGNLRFYLVLMDIKLLTALIKDFGVLYKLKFESGVHRVQKVPQNESNSWANFSTDLAGRIAQSSCNVVIQNEKQKYKNRQKLLKILCQIMDMNFKRTNQREKQMAKVIDQIRVNQNMKLSINQNNFQPNQSYLLQN</sequence>
<comment type="caution">
    <text evidence="2">The sequence shown here is derived from an EMBL/GenBank/DDBJ whole genome shotgun (WGS) entry which is preliminary data.</text>
</comment>
<keyword evidence="3" id="KW-1185">Reference proteome</keyword>
<name>A0A8S1MPA5_9CILI</name>
<gene>
    <name evidence="2" type="ORF">PSON_ATCC_30995.1.T0420002</name>
</gene>
<reference evidence="2" key="1">
    <citation type="submission" date="2021-01" db="EMBL/GenBank/DDBJ databases">
        <authorList>
            <consortium name="Genoscope - CEA"/>
            <person name="William W."/>
        </authorList>
    </citation>
    <scope>NUCLEOTIDE SEQUENCE</scope>
</reference>
<proteinExistence type="predicted"/>
<dbReference type="InterPro" id="IPR005139">
    <property type="entry name" value="PCRF"/>
</dbReference>
<evidence type="ECO:0000313" key="3">
    <source>
        <dbReference type="Proteomes" id="UP000692954"/>
    </source>
</evidence>
<accession>A0A8S1MPA5</accession>
<dbReference type="Pfam" id="PF03462">
    <property type="entry name" value="PCRF"/>
    <property type="match status" value="1"/>
</dbReference>